<gene>
    <name evidence="1" type="ORF">IV60_GL000367</name>
</gene>
<dbReference type="InterPro" id="IPR006439">
    <property type="entry name" value="HAD-SF_hydro_IA"/>
</dbReference>
<dbReference type="SFLD" id="SFLDG01135">
    <property type="entry name" value="C1.5.6:_HAD__Beta-PGM__Phospha"/>
    <property type="match status" value="1"/>
</dbReference>
<dbReference type="NCBIfam" id="TIGR01509">
    <property type="entry name" value="HAD-SF-IA-v3"/>
    <property type="match status" value="1"/>
</dbReference>
<protein>
    <submittedName>
        <fullName evidence="1">Hydrolase, HAD superfamily</fullName>
    </submittedName>
</protein>
<dbReference type="CDD" id="cd07505">
    <property type="entry name" value="HAD_BPGM-like"/>
    <property type="match status" value="1"/>
</dbReference>
<dbReference type="InterPro" id="IPR041492">
    <property type="entry name" value="HAD_2"/>
</dbReference>
<dbReference type="PANTHER" id="PTHR18901:SF38">
    <property type="entry name" value="PSEUDOURIDINE-5'-PHOSPHATASE"/>
    <property type="match status" value="1"/>
</dbReference>
<dbReference type="Pfam" id="PF13419">
    <property type="entry name" value="HAD_2"/>
    <property type="match status" value="1"/>
</dbReference>
<dbReference type="NCBIfam" id="TIGR01549">
    <property type="entry name" value="HAD-SF-IA-v1"/>
    <property type="match status" value="1"/>
</dbReference>
<evidence type="ECO:0000313" key="2">
    <source>
        <dbReference type="Proteomes" id="UP000051927"/>
    </source>
</evidence>
<sequence length="216" mass="24048">MNKNAFIFDMDGLLTDSEIVSYAIFRDVLAEAGVKLTKQEYATHCCGQPAEPSIHYLKERYGLPWTEQELADKLHRLEFERAGEIVAKPGAQEILSYLKDQGSKLALATSSKVPRAEIILTNNRLRDFFNELTFSHEVKYGKPAPDIFLKAASKLGEKPGECVVFEDSEAGVRAAHAAGIPVICIPDLKQPSDEVRALAWRIEPSLLSALEFLRQS</sequence>
<organism evidence="1 2">
    <name type="scientific">Lancefieldella rimae</name>
    <dbReference type="NCBI Taxonomy" id="1383"/>
    <lineage>
        <taxon>Bacteria</taxon>
        <taxon>Bacillati</taxon>
        <taxon>Actinomycetota</taxon>
        <taxon>Coriobacteriia</taxon>
        <taxon>Coriobacteriales</taxon>
        <taxon>Atopobiaceae</taxon>
        <taxon>Lancefieldella</taxon>
    </lineage>
</organism>
<dbReference type="Gene3D" id="1.10.150.240">
    <property type="entry name" value="Putative phosphatase, domain 2"/>
    <property type="match status" value="1"/>
</dbReference>
<dbReference type="EMBL" id="JQCP01000001">
    <property type="protein sequence ID" value="KRO03188.1"/>
    <property type="molecule type" value="Genomic_DNA"/>
</dbReference>
<dbReference type="SFLD" id="SFLDS00003">
    <property type="entry name" value="Haloacid_Dehalogenase"/>
    <property type="match status" value="1"/>
</dbReference>
<dbReference type="GeneID" id="84903976"/>
<dbReference type="Proteomes" id="UP000051927">
    <property type="component" value="Unassembled WGS sequence"/>
</dbReference>
<proteinExistence type="predicted"/>
<dbReference type="RefSeq" id="WP_003148654.1">
    <property type="nucleotide sequence ID" value="NZ_JQCP01000001.1"/>
</dbReference>
<keyword evidence="2" id="KW-1185">Reference proteome</keyword>
<dbReference type="InterPro" id="IPR023214">
    <property type="entry name" value="HAD_sf"/>
</dbReference>
<name>A0ABR5Q1N0_9ACTN</name>
<dbReference type="SFLD" id="SFLDG01129">
    <property type="entry name" value="C1.5:_HAD__Beta-PGM__Phosphata"/>
    <property type="match status" value="1"/>
</dbReference>
<evidence type="ECO:0000313" key="1">
    <source>
        <dbReference type="EMBL" id="KRO03188.1"/>
    </source>
</evidence>
<comment type="caution">
    <text evidence="1">The sequence shown here is derived from an EMBL/GenBank/DDBJ whole genome shotgun (WGS) entry which is preliminary data.</text>
</comment>
<accession>A0ABR5Q1N0</accession>
<dbReference type="SUPFAM" id="SSF56784">
    <property type="entry name" value="HAD-like"/>
    <property type="match status" value="1"/>
</dbReference>
<dbReference type="GO" id="GO:0016787">
    <property type="term" value="F:hydrolase activity"/>
    <property type="evidence" value="ECO:0007669"/>
    <property type="project" value="UniProtKB-KW"/>
</dbReference>
<dbReference type="Gene3D" id="3.40.50.1000">
    <property type="entry name" value="HAD superfamily/HAD-like"/>
    <property type="match status" value="1"/>
</dbReference>
<dbReference type="PRINTS" id="PR00413">
    <property type="entry name" value="HADHALOGNASE"/>
</dbReference>
<dbReference type="InterPro" id="IPR023198">
    <property type="entry name" value="PGP-like_dom2"/>
</dbReference>
<dbReference type="InterPro" id="IPR036412">
    <property type="entry name" value="HAD-like_sf"/>
</dbReference>
<dbReference type="PANTHER" id="PTHR18901">
    <property type="entry name" value="2-DEOXYGLUCOSE-6-PHOSPHATE PHOSPHATASE 2"/>
    <property type="match status" value="1"/>
</dbReference>
<keyword evidence="1" id="KW-0378">Hydrolase</keyword>
<reference evidence="1 2" key="1">
    <citation type="journal article" date="2015" name="Genome Announc.">
        <title>Expanding the biotechnology potential of lactobacilli through comparative genomics of 213 strains and associated genera.</title>
        <authorList>
            <person name="Sun Z."/>
            <person name="Harris H.M."/>
            <person name="McCann A."/>
            <person name="Guo C."/>
            <person name="Argimon S."/>
            <person name="Zhang W."/>
            <person name="Yang X."/>
            <person name="Jeffery I.B."/>
            <person name="Cooney J.C."/>
            <person name="Kagawa T.F."/>
            <person name="Liu W."/>
            <person name="Song Y."/>
            <person name="Salvetti E."/>
            <person name="Wrobel A."/>
            <person name="Rasinkangas P."/>
            <person name="Parkhill J."/>
            <person name="Rea M.C."/>
            <person name="O'Sullivan O."/>
            <person name="Ritari J."/>
            <person name="Douillard F.P."/>
            <person name="Paul Ross R."/>
            <person name="Yang R."/>
            <person name="Briner A.E."/>
            <person name="Felis G.E."/>
            <person name="de Vos W.M."/>
            <person name="Barrangou R."/>
            <person name="Klaenhammer T.R."/>
            <person name="Caufield P.W."/>
            <person name="Cui Y."/>
            <person name="Zhang H."/>
            <person name="O'Toole P.W."/>
        </authorList>
    </citation>
    <scope>NUCLEOTIDE SEQUENCE [LARGE SCALE GENOMIC DNA]</scope>
    <source>
        <strain evidence="1 2">DSM 7090</strain>
    </source>
</reference>